<evidence type="ECO:0000259" key="8">
    <source>
        <dbReference type="Pfam" id="PF07291"/>
    </source>
</evidence>
<feature type="transmembrane region" description="Helical" evidence="6">
    <location>
        <begin position="72"/>
        <end position="94"/>
    </location>
</feature>
<dbReference type="InterPro" id="IPR000866">
    <property type="entry name" value="AhpC/TSA"/>
</dbReference>
<evidence type="ECO:0000259" key="7">
    <source>
        <dbReference type="Pfam" id="PF00578"/>
    </source>
</evidence>
<evidence type="ECO:0000256" key="2">
    <source>
        <dbReference type="ARBA" id="ARBA00022692"/>
    </source>
</evidence>
<keyword evidence="3 6" id="KW-1133">Transmembrane helix</keyword>
<feature type="transmembrane region" description="Helical" evidence="6">
    <location>
        <begin position="140"/>
        <end position="160"/>
    </location>
</feature>
<evidence type="ECO:0000256" key="6">
    <source>
        <dbReference type="SAM" id="Phobius"/>
    </source>
</evidence>
<evidence type="ECO:0000256" key="3">
    <source>
        <dbReference type="ARBA" id="ARBA00022989"/>
    </source>
</evidence>
<feature type="compositionally biased region" description="Basic and acidic residues" evidence="5">
    <location>
        <begin position="315"/>
        <end position="327"/>
    </location>
</feature>
<dbReference type="RefSeq" id="WP_377850858.1">
    <property type="nucleotide sequence ID" value="NZ_JBHLZU010000006.1"/>
</dbReference>
<evidence type="ECO:0000256" key="4">
    <source>
        <dbReference type="ARBA" id="ARBA00023136"/>
    </source>
</evidence>
<evidence type="ECO:0000313" key="10">
    <source>
        <dbReference type="Proteomes" id="UP001589693"/>
    </source>
</evidence>
<name>A0ABV5ZS51_9PSEU</name>
<feature type="region of interest" description="Disordered" evidence="5">
    <location>
        <begin position="308"/>
        <end position="327"/>
    </location>
</feature>
<evidence type="ECO:0000256" key="5">
    <source>
        <dbReference type="SAM" id="MobiDB-lite"/>
    </source>
</evidence>
<dbReference type="InterPro" id="IPR009908">
    <property type="entry name" value="Methylamine_util_MauE"/>
</dbReference>
<dbReference type="EMBL" id="JBHLZU010000006">
    <property type="protein sequence ID" value="MFB9903702.1"/>
    <property type="molecule type" value="Genomic_DNA"/>
</dbReference>
<gene>
    <name evidence="9" type="ORF">ACFFQA_07115</name>
</gene>
<evidence type="ECO:0000256" key="1">
    <source>
        <dbReference type="ARBA" id="ARBA00004141"/>
    </source>
</evidence>
<dbReference type="Pfam" id="PF07291">
    <property type="entry name" value="MauE"/>
    <property type="match status" value="1"/>
</dbReference>
<keyword evidence="2 6" id="KW-0812">Transmembrane</keyword>
<feature type="transmembrane region" description="Helical" evidence="6">
    <location>
        <begin position="44"/>
        <end position="66"/>
    </location>
</feature>
<dbReference type="Gene3D" id="3.40.30.10">
    <property type="entry name" value="Glutaredoxin"/>
    <property type="match status" value="1"/>
</dbReference>
<keyword evidence="4 6" id="KW-0472">Membrane</keyword>
<comment type="subcellular location">
    <subcellularLocation>
        <location evidence="1">Membrane</location>
        <topology evidence="1">Multi-pass membrane protein</topology>
    </subcellularLocation>
</comment>
<dbReference type="SUPFAM" id="SSF52833">
    <property type="entry name" value="Thioredoxin-like"/>
    <property type="match status" value="1"/>
</dbReference>
<feature type="domain" description="Alkyl hydroperoxide reductase subunit C/ Thiol specific antioxidant" evidence="7">
    <location>
        <begin position="174"/>
        <end position="292"/>
    </location>
</feature>
<proteinExistence type="predicted"/>
<sequence>MADLELFCRALLISVFTVSLLGKLRDPAGFAHYLTMTRVVPRSLRAATAAVVGATEAAVLIALVRGGVWAAIGYPAALVLLTTFSIVVVTMLRTRGDVVCHCFGPGRAPVSARHLMRNGVLLVTAGCGFALLATERTSTATDPVLVIVLAALVCGLLVLLPELGPATLPVLPNGGRAPAFEERTLGGGTFTSSGHGKAPLVLVFLSPGCEECRRHVPRLVGLRDVAARVGVTVVPVFFEDRYDSRADIEQYAQDSALVEPVLVVTTDSPLAKKYNPRRQTPFYYAIDNGHIRSSGVVGTRGWTSDLRSLLAESSPPREDSPRRTAPS</sequence>
<dbReference type="Proteomes" id="UP001589693">
    <property type="component" value="Unassembled WGS sequence"/>
</dbReference>
<organism evidence="9 10">
    <name type="scientific">Allokutzneria oryzae</name>
    <dbReference type="NCBI Taxonomy" id="1378989"/>
    <lineage>
        <taxon>Bacteria</taxon>
        <taxon>Bacillati</taxon>
        <taxon>Actinomycetota</taxon>
        <taxon>Actinomycetes</taxon>
        <taxon>Pseudonocardiales</taxon>
        <taxon>Pseudonocardiaceae</taxon>
        <taxon>Allokutzneria</taxon>
    </lineage>
</organism>
<evidence type="ECO:0000313" key="9">
    <source>
        <dbReference type="EMBL" id="MFB9903702.1"/>
    </source>
</evidence>
<comment type="caution">
    <text evidence="9">The sequence shown here is derived from an EMBL/GenBank/DDBJ whole genome shotgun (WGS) entry which is preliminary data.</text>
</comment>
<feature type="domain" description="Methylamine utilisation protein MauE" evidence="8">
    <location>
        <begin position="4"/>
        <end position="129"/>
    </location>
</feature>
<accession>A0ABV5ZS51</accession>
<dbReference type="InterPro" id="IPR036249">
    <property type="entry name" value="Thioredoxin-like_sf"/>
</dbReference>
<keyword evidence="10" id="KW-1185">Reference proteome</keyword>
<protein>
    <submittedName>
        <fullName evidence="9">TlpA family protein disulfide reductase</fullName>
    </submittedName>
</protein>
<dbReference type="Pfam" id="PF00578">
    <property type="entry name" value="AhpC-TSA"/>
    <property type="match status" value="1"/>
</dbReference>
<reference evidence="9 10" key="1">
    <citation type="submission" date="2024-09" db="EMBL/GenBank/DDBJ databases">
        <authorList>
            <person name="Sun Q."/>
            <person name="Mori K."/>
        </authorList>
    </citation>
    <scope>NUCLEOTIDE SEQUENCE [LARGE SCALE GENOMIC DNA]</scope>
    <source>
        <strain evidence="9 10">TBRC 7907</strain>
    </source>
</reference>